<keyword evidence="3" id="KW-1185">Reference proteome</keyword>
<dbReference type="EMBL" id="QURH01000872">
    <property type="protein sequence ID" value="RFU38103.1"/>
    <property type="molecule type" value="Genomic_DNA"/>
</dbReference>
<dbReference type="Proteomes" id="UP000261811">
    <property type="component" value="Unassembled WGS sequence"/>
</dbReference>
<accession>A0A372JDL0</accession>
<dbReference type="SUPFAM" id="SSF53067">
    <property type="entry name" value="Actin-like ATPase domain"/>
    <property type="match status" value="1"/>
</dbReference>
<gene>
    <name evidence="2" type="ORF">DZF91_29410</name>
</gene>
<sequence>QTRIGSAAVLALLRGHGFPGRDVGAALTRATRALASAPSADSPDSPGSPGSSASAGSGTPSSASAGRGTGTGGTRGSGAERAEAAAAALGELAERLAATLANVVGILDPELIVLTGEVPRAGGEALRALVERELHSMTIPRPPVRLSAVAGNVVLAGALDQALRGCREEVFSRTRAAAT</sequence>
<reference evidence="2 3" key="1">
    <citation type="submission" date="2018-08" db="EMBL/GenBank/DDBJ databases">
        <title>Actinomadura jelena sp. nov., a novel Actinomycete isolated from soil in Chad.</title>
        <authorList>
            <person name="Shi L."/>
        </authorList>
    </citation>
    <scope>NUCLEOTIDE SEQUENCE [LARGE SCALE GENOMIC DNA]</scope>
    <source>
        <strain evidence="2 3">NEAU-G17</strain>
    </source>
</reference>
<comment type="caution">
    <text evidence="2">The sequence shown here is derived from an EMBL/GenBank/DDBJ whole genome shotgun (WGS) entry which is preliminary data.</text>
</comment>
<feature type="compositionally biased region" description="Low complexity" evidence="1">
    <location>
        <begin position="34"/>
        <end position="66"/>
    </location>
</feature>
<name>A0A372JDL0_9ACTN</name>
<dbReference type="OrthoDB" id="3523179at2"/>
<feature type="region of interest" description="Disordered" evidence="1">
    <location>
        <begin position="34"/>
        <end position="79"/>
    </location>
</feature>
<dbReference type="AlphaFoldDB" id="A0A372JDL0"/>
<feature type="non-terminal residue" evidence="2">
    <location>
        <position position="1"/>
    </location>
</feature>
<dbReference type="InterPro" id="IPR043129">
    <property type="entry name" value="ATPase_NBD"/>
</dbReference>
<feature type="compositionally biased region" description="Gly residues" evidence="1">
    <location>
        <begin position="67"/>
        <end position="76"/>
    </location>
</feature>
<proteinExistence type="predicted"/>
<protein>
    <submittedName>
        <fullName evidence="2">ROK family protein</fullName>
    </submittedName>
</protein>
<dbReference type="Gene3D" id="3.30.420.40">
    <property type="match status" value="1"/>
</dbReference>
<evidence type="ECO:0000256" key="1">
    <source>
        <dbReference type="SAM" id="MobiDB-lite"/>
    </source>
</evidence>
<organism evidence="2 3">
    <name type="scientific">Actinomadura logoneensis</name>
    <dbReference type="NCBI Taxonomy" id="2293572"/>
    <lineage>
        <taxon>Bacteria</taxon>
        <taxon>Bacillati</taxon>
        <taxon>Actinomycetota</taxon>
        <taxon>Actinomycetes</taxon>
        <taxon>Streptosporangiales</taxon>
        <taxon>Thermomonosporaceae</taxon>
        <taxon>Actinomadura</taxon>
    </lineage>
</organism>
<evidence type="ECO:0000313" key="3">
    <source>
        <dbReference type="Proteomes" id="UP000261811"/>
    </source>
</evidence>
<evidence type="ECO:0000313" key="2">
    <source>
        <dbReference type="EMBL" id="RFU38103.1"/>
    </source>
</evidence>